<dbReference type="InterPro" id="IPR011050">
    <property type="entry name" value="Pectin_lyase_fold/virulence"/>
</dbReference>
<organism evidence="12 13">
    <name type="scientific">Paenibacillus plantarum</name>
    <dbReference type="NCBI Taxonomy" id="2654975"/>
    <lineage>
        <taxon>Bacteria</taxon>
        <taxon>Bacillati</taxon>
        <taxon>Bacillota</taxon>
        <taxon>Bacilli</taxon>
        <taxon>Bacillales</taxon>
        <taxon>Paenibacillaceae</taxon>
        <taxon>Paenibacillus</taxon>
    </lineage>
</organism>
<dbReference type="InterPro" id="IPR013320">
    <property type="entry name" value="ConA-like_dom_sf"/>
</dbReference>
<feature type="region of interest" description="Disordered" evidence="9">
    <location>
        <begin position="221"/>
        <end position="276"/>
    </location>
</feature>
<evidence type="ECO:0000256" key="8">
    <source>
        <dbReference type="ARBA" id="ARBA00038263"/>
    </source>
</evidence>
<accession>A0ABX1X610</accession>
<evidence type="ECO:0000256" key="2">
    <source>
        <dbReference type="ARBA" id="ARBA00004613"/>
    </source>
</evidence>
<dbReference type="PANTHER" id="PTHR40088">
    <property type="entry name" value="PECTATE LYASE (EUROFUNG)"/>
    <property type="match status" value="1"/>
</dbReference>
<dbReference type="Proteomes" id="UP000653578">
    <property type="component" value="Unassembled WGS sequence"/>
</dbReference>
<evidence type="ECO:0000256" key="5">
    <source>
        <dbReference type="ARBA" id="ARBA00022729"/>
    </source>
</evidence>
<comment type="caution">
    <text evidence="12">The sequence shown here is derived from an EMBL/GenBank/DDBJ whole genome shotgun (WGS) entry which is preliminary data.</text>
</comment>
<dbReference type="PANTHER" id="PTHR40088:SF1">
    <property type="entry name" value="PECTATE LYASE PEL9"/>
    <property type="match status" value="1"/>
</dbReference>
<gene>
    <name evidence="12" type="ORF">GC096_07355</name>
</gene>
<feature type="compositionally biased region" description="Pro residues" evidence="9">
    <location>
        <begin position="231"/>
        <end position="255"/>
    </location>
</feature>
<dbReference type="InterPro" id="IPR010496">
    <property type="entry name" value="AL/BT2_dom"/>
</dbReference>
<comment type="cofactor">
    <cofactor evidence="1">
        <name>Ca(2+)</name>
        <dbReference type="ChEBI" id="CHEBI:29108"/>
    </cofactor>
</comment>
<evidence type="ECO:0000256" key="7">
    <source>
        <dbReference type="ARBA" id="ARBA00023239"/>
    </source>
</evidence>
<feature type="domain" description="3-keto-alpha-glucoside-1,2-lyase/3-keto-2-hydroxy-glucal hydratase" evidence="10">
    <location>
        <begin position="54"/>
        <end position="217"/>
    </location>
</feature>
<keyword evidence="13" id="KW-1185">Reference proteome</keyword>
<dbReference type="InterPro" id="IPR006626">
    <property type="entry name" value="PbH1"/>
</dbReference>
<keyword evidence="6" id="KW-0106">Calcium</keyword>
<name>A0ABX1X610_9BACL</name>
<evidence type="ECO:0000256" key="3">
    <source>
        <dbReference type="ARBA" id="ARBA00022525"/>
    </source>
</evidence>
<feature type="compositionally biased region" description="Low complexity" evidence="9">
    <location>
        <begin position="221"/>
        <end position="230"/>
    </location>
</feature>
<reference evidence="12 13" key="1">
    <citation type="submission" date="2019-10" db="EMBL/GenBank/DDBJ databases">
        <title>Description of Paenibacillus humi sp. nov.</title>
        <authorList>
            <person name="Carlier A."/>
            <person name="Qi S."/>
        </authorList>
    </citation>
    <scope>NUCLEOTIDE SEQUENCE [LARGE SCALE GENOMIC DNA]</scope>
    <source>
        <strain evidence="12 13">LMG 31461</strain>
    </source>
</reference>
<feature type="domain" description="Pel9A-like right handed beta-helix region" evidence="11">
    <location>
        <begin position="258"/>
        <end position="548"/>
    </location>
</feature>
<dbReference type="Gene3D" id="2.60.120.560">
    <property type="entry name" value="Exo-inulinase, domain 1"/>
    <property type="match status" value="1"/>
</dbReference>
<dbReference type="Gene3D" id="2.160.20.10">
    <property type="entry name" value="Single-stranded right-handed beta-helix, Pectin lyase-like"/>
    <property type="match status" value="1"/>
</dbReference>
<keyword evidence="7" id="KW-0456">Lyase</keyword>
<dbReference type="Pfam" id="PF22842">
    <property type="entry name" value="Pel9A-like_beta_helix"/>
    <property type="match status" value="1"/>
</dbReference>
<dbReference type="InterPro" id="IPR012334">
    <property type="entry name" value="Pectin_lyas_fold"/>
</dbReference>
<dbReference type="Pfam" id="PF06439">
    <property type="entry name" value="3keto-disac_hyd"/>
    <property type="match status" value="1"/>
</dbReference>
<keyword evidence="3" id="KW-0964">Secreted</keyword>
<keyword evidence="5" id="KW-0732">Signal</keyword>
<dbReference type="InterPro" id="IPR053868">
    <property type="entry name" value="Pel9A-like_beta_helix"/>
</dbReference>
<evidence type="ECO:0000256" key="9">
    <source>
        <dbReference type="SAM" id="MobiDB-lite"/>
    </source>
</evidence>
<dbReference type="SUPFAM" id="SSF51126">
    <property type="entry name" value="Pectin lyase-like"/>
    <property type="match status" value="1"/>
</dbReference>
<comment type="similarity">
    <text evidence="8">Belongs to the polysaccharide lyase 9 family.</text>
</comment>
<protein>
    <submittedName>
        <fullName evidence="12">DUF1080 domain-containing protein</fullName>
    </submittedName>
</protein>
<evidence type="ECO:0000256" key="6">
    <source>
        <dbReference type="ARBA" id="ARBA00022837"/>
    </source>
</evidence>
<comment type="subcellular location">
    <subcellularLocation>
        <location evidence="2">Secreted</location>
    </subcellularLocation>
</comment>
<sequence>MLTCSLSKKSLEGGNSIMKKLKPAHSLTALLTSSVIAGVLVIPSVFAANLFSDNFNDGDASGWSTQNGAWTVVQDNGSYVYRQTSSSEGRASTGNASWTDYAVESKVKIDNWNGSNRVYVAGRYQDGNNFYAASLYNSNGGKLEIRKKVSGSSTTLATLDYPLTVGTWYTVKLELAGSTIRIYVNGTLQLTATDTSLSSGGIGLVGFKAAASFDDILVSDSSGSTSTPAPTQSPSPSSTPSPSVSPSPSPTPPPTAGAVYVDPNGSDSNPGTLTSPTTLSSALTKVAPGGVIYLRGGTYSYNNQITIDRTNNGTASAIKQIMPYGSEKPVLDFSSQSYNLADVSLNARGLQVNGSYWTIKGIEIKGAADNGVYVAGNNNRLENLDVHDNRDTGVQLGRFASTATRSEWPANNNIVNVYSHDNFDPDNGEDADGFAAKLTTGPGNVFDGCISSYNTDDGWDLYTKSDTGPIDPITIKNSVAHHNGQTSSGNSTSSSDGNGYKLGGEKIAVNHIVINSVAYLNKKHGFTFNSNPGSITLTNNTSFSNGEGNFTFDTGTHTFTNNLSYKGTSSDKTSGTDVASSNVWWKSGKSTNAAGLLASDADFVSLTPTLTRNADGSPNVGNFLKLTTGSDLIGTGTPSGTNIGRK</sequence>
<evidence type="ECO:0000256" key="4">
    <source>
        <dbReference type="ARBA" id="ARBA00022723"/>
    </source>
</evidence>
<dbReference type="InterPro" id="IPR052052">
    <property type="entry name" value="Polysaccharide_Lyase_9"/>
</dbReference>
<dbReference type="SMART" id="SM00710">
    <property type="entry name" value="PbH1"/>
    <property type="match status" value="7"/>
</dbReference>
<evidence type="ECO:0000313" key="13">
    <source>
        <dbReference type="Proteomes" id="UP000653578"/>
    </source>
</evidence>
<keyword evidence="4" id="KW-0479">Metal-binding</keyword>
<dbReference type="SUPFAM" id="SSF49899">
    <property type="entry name" value="Concanavalin A-like lectins/glucanases"/>
    <property type="match status" value="1"/>
</dbReference>
<evidence type="ECO:0000259" key="10">
    <source>
        <dbReference type="Pfam" id="PF06439"/>
    </source>
</evidence>
<evidence type="ECO:0000256" key="1">
    <source>
        <dbReference type="ARBA" id="ARBA00001913"/>
    </source>
</evidence>
<evidence type="ECO:0000259" key="11">
    <source>
        <dbReference type="Pfam" id="PF22842"/>
    </source>
</evidence>
<evidence type="ECO:0000313" key="12">
    <source>
        <dbReference type="EMBL" id="NOU63839.1"/>
    </source>
</evidence>
<proteinExistence type="inferred from homology"/>
<dbReference type="EMBL" id="WHNY01000026">
    <property type="protein sequence ID" value="NOU63839.1"/>
    <property type="molecule type" value="Genomic_DNA"/>
</dbReference>